<comment type="subcellular location">
    <subcellularLocation>
        <location evidence="1">Mitochondrion</location>
    </subcellularLocation>
</comment>
<evidence type="ECO:0000259" key="11">
    <source>
        <dbReference type="Pfam" id="PF01432"/>
    </source>
</evidence>
<keyword evidence="8 10" id="KW-0482">Metalloprotease</keyword>
<dbReference type="Pfam" id="PF01432">
    <property type="entry name" value="Peptidase_M3"/>
    <property type="match status" value="1"/>
</dbReference>
<gene>
    <name evidence="12" type="ORF">ACHAWO_002932</name>
</gene>
<dbReference type="CDD" id="cd06457">
    <property type="entry name" value="M3A_MIP"/>
    <property type="match status" value="1"/>
</dbReference>
<dbReference type="GO" id="GO:0046872">
    <property type="term" value="F:metal ion binding"/>
    <property type="evidence" value="ECO:0007669"/>
    <property type="project" value="UniProtKB-UniRule"/>
</dbReference>
<feature type="domain" description="Peptidase M3A/M3B catalytic" evidence="11">
    <location>
        <begin position="316"/>
        <end position="796"/>
    </location>
</feature>
<organism evidence="12 13">
    <name type="scientific">Cyclotella atomus</name>
    <dbReference type="NCBI Taxonomy" id="382360"/>
    <lineage>
        <taxon>Eukaryota</taxon>
        <taxon>Sar</taxon>
        <taxon>Stramenopiles</taxon>
        <taxon>Ochrophyta</taxon>
        <taxon>Bacillariophyta</taxon>
        <taxon>Coscinodiscophyceae</taxon>
        <taxon>Thalassiosirophycidae</taxon>
        <taxon>Stephanodiscales</taxon>
        <taxon>Stephanodiscaceae</taxon>
        <taxon>Cyclotella</taxon>
    </lineage>
</organism>
<dbReference type="InterPro" id="IPR024077">
    <property type="entry name" value="Neurolysin/TOP_dom2"/>
</dbReference>
<dbReference type="PANTHER" id="PTHR11804">
    <property type="entry name" value="PROTEASE M3 THIMET OLIGOPEPTIDASE-RELATED"/>
    <property type="match status" value="1"/>
</dbReference>
<comment type="cofactor">
    <cofactor evidence="10">
        <name>Zn(2+)</name>
        <dbReference type="ChEBI" id="CHEBI:29105"/>
    </cofactor>
    <text evidence="10">Binds 1 zinc ion.</text>
</comment>
<reference evidence="12 13" key="1">
    <citation type="submission" date="2024-10" db="EMBL/GenBank/DDBJ databases">
        <title>Updated reference genomes for cyclostephanoid diatoms.</title>
        <authorList>
            <person name="Roberts W.R."/>
            <person name="Alverson A.J."/>
        </authorList>
    </citation>
    <scope>NUCLEOTIDE SEQUENCE [LARGE SCALE GENOMIC DNA]</scope>
    <source>
        <strain evidence="12 13">AJA010-31</strain>
    </source>
</reference>
<dbReference type="PANTHER" id="PTHR11804:SF79">
    <property type="entry name" value="MITOCHONDRIAL INTERMEDIATE PEPTIDASE"/>
    <property type="match status" value="1"/>
</dbReference>
<keyword evidence="4 10" id="KW-0479">Metal-binding</keyword>
<evidence type="ECO:0000313" key="13">
    <source>
        <dbReference type="Proteomes" id="UP001530400"/>
    </source>
</evidence>
<keyword evidence="9" id="KW-0496">Mitochondrion</keyword>
<evidence type="ECO:0000256" key="1">
    <source>
        <dbReference type="ARBA" id="ARBA00004173"/>
    </source>
</evidence>
<evidence type="ECO:0000256" key="7">
    <source>
        <dbReference type="ARBA" id="ARBA00022946"/>
    </source>
</evidence>
<dbReference type="Proteomes" id="UP001530400">
    <property type="component" value="Unassembled WGS sequence"/>
</dbReference>
<dbReference type="InterPro" id="IPR024079">
    <property type="entry name" value="MetalloPept_cat_dom_sf"/>
</dbReference>
<evidence type="ECO:0000256" key="4">
    <source>
        <dbReference type="ARBA" id="ARBA00022723"/>
    </source>
</evidence>
<evidence type="ECO:0000256" key="3">
    <source>
        <dbReference type="ARBA" id="ARBA00022670"/>
    </source>
</evidence>
<dbReference type="InterPro" id="IPR001567">
    <property type="entry name" value="Pept_M3A_M3B_dom"/>
</dbReference>
<evidence type="ECO:0000256" key="8">
    <source>
        <dbReference type="ARBA" id="ARBA00023049"/>
    </source>
</evidence>
<proteinExistence type="inferred from homology"/>
<keyword evidence="7" id="KW-0809">Transit peptide</keyword>
<dbReference type="AlphaFoldDB" id="A0ABD3NRU0"/>
<dbReference type="SUPFAM" id="SSF55486">
    <property type="entry name" value="Metalloproteases ('zincins'), catalytic domain"/>
    <property type="match status" value="1"/>
</dbReference>
<evidence type="ECO:0000256" key="10">
    <source>
        <dbReference type="RuleBase" id="RU003435"/>
    </source>
</evidence>
<dbReference type="GO" id="GO:0008237">
    <property type="term" value="F:metallopeptidase activity"/>
    <property type="evidence" value="ECO:0007669"/>
    <property type="project" value="UniProtKB-KW"/>
</dbReference>
<accession>A0ABD3NRU0</accession>
<evidence type="ECO:0000256" key="5">
    <source>
        <dbReference type="ARBA" id="ARBA00022801"/>
    </source>
</evidence>
<keyword evidence="3 10" id="KW-0645">Protease</keyword>
<dbReference type="EMBL" id="JALLPJ020001005">
    <property type="protein sequence ID" value="KAL3778109.1"/>
    <property type="molecule type" value="Genomic_DNA"/>
</dbReference>
<sequence>MAQPSLWCFNRAAAHLQSYYIPSFTQGAIASSNHGLSVSRRAYFTNSCQSHQLTHQRCYQQPVSNFSTNGYQSQRRPTLFSLPNLSHPQDFLTLSRLATESCDKIRKSLAASLQSPPNPDVTLQESIQQAKRTLHQLDDISNEVCTVIDACELCRSVHASPEWRRAAGDAFGMLSEYIGALNADERLYLSLRRWVFDDLDCKDAESSSERGVVQHLPPEYKRMAHAMRKEFERDGIHLSYNEREEARELNNVIVGLESLFSSNITEKIKLYEVDNKMAGEIDKIVPRHILGQLVRGASQSANGLTLSTDTLLTNTLLAHSPSPSLRKEVYMQSNTSIPENLKVLDGLIRHRHLHSTLLGYKSYAHRVLSDRMVGSPEKVAEFLDSMENRCKNVFEKEMEVLLKAKAYVEGAAREIEPWDVPFYTNFIKSQRQHRRWKENGDYPSEDAEDELSQLSGYFTVENSIEGMKDLVKDLFGIEMVEVGIPVEEKWDIDTTKLSDDTVHGGLRKFEFRHEVEGPLGTMYFDLHPRDGKFGHAAHFTIRCGRIRNSEDDEPSTAIKTHQLPIVALVCNLSPASSPESTTAVLSHSEVETLFHEFGHGLHSLLSRTSFQHLSGTRAAMDFVETPSHWMETYTRDPTFLATVLAKHYITRLPMSKRRATHLALSHVDFRGIEIQTQIVHSRFDQALFGESPCSPSLGGCSSTEMFGLLHQQAGVPYAKGTHWHSRFGHLVTYGAGYYGYLYAQTFAADIWKSTNAAPDGGMKVWKEMLVFGGGKDPKEMLIAVLGREPSVDSFFEGVDE</sequence>
<name>A0ABD3NRU0_9STRA</name>
<comment type="similarity">
    <text evidence="2 10">Belongs to the peptidase M3 family.</text>
</comment>
<dbReference type="Gene3D" id="3.40.390.10">
    <property type="entry name" value="Collagenase (Catalytic Domain)"/>
    <property type="match status" value="1"/>
</dbReference>
<keyword evidence="13" id="KW-1185">Reference proteome</keyword>
<evidence type="ECO:0000256" key="2">
    <source>
        <dbReference type="ARBA" id="ARBA00006040"/>
    </source>
</evidence>
<dbReference type="InterPro" id="IPR033851">
    <property type="entry name" value="M3A_MIP"/>
</dbReference>
<dbReference type="GO" id="GO:0006508">
    <property type="term" value="P:proteolysis"/>
    <property type="evidence" value="ECO:0007669"/>
    <property type="project" value="UniProtKB-KW"/>
</dbReference>
<evidence type="ECO:0000256" key="6">
    <source>
        <dbReference type="ARBA" id="ARBA00022833"/>
    </source>
</evidence>
<dbReference type="InterPro" id="IPR045090">
    <property type="entry name" value="Pept_M3A_M3B"/>
</dbReference>
<dbReference type="GO" id="GO:0005739">
    <property type="term" value="C:mitochondrion"/>
    <property type="evidence" value="ECO:0007669"/>
    <property type="project" value="UniProtKB-SubCell"/>
</dbReference>
<evidence type="ECO:0000313" key="12">
    <source>
        <dbReference type="EMBL" id="KAL3778109.1"/>
    </source>
</evidence>
<evidence type="ECO:0000256" key="9">
    <source>
        <dbReference type="ARBA" id="ARBA00023128"/>
    </source>
</evidence>
<dbReference type="Gene3D" id="1.10.1370.10">
    <property type="entry name" value="Neurolysin, domain 3"/>
    <property type="match status" value="1"/>
</dbReference>
<keyword evidence="5 10" id="KW-0378">Hydrolase</keyword>
<keyword evidence="6 10" id="KW-0862">Zinc</keyword>
<protein>
    <recommendedName>
        <fullName evidence="11">Peptidase M3A/M3B catalytic domain-containing protein</fullName>
    </recommendedName>
</protein>
<comment type="caution">
    <text evidence="12">The sequence shown here is derived from an EMBL/GenBank/DDBJ whole genome shotgun (WGS) entry which is preliminary data.</text>
</comment>